<keyword evidence="4" id="KW-0067">ATP-binding</keyword>
<dbReference type="Pfam" id="PF00271">
    <property type="entry name" value="Helicase_C"/>
    <property type="match status" value="1"/>
</dbReference>
<dbReference type="SMART" id="SM00490">
    <property type="entry name" value="HELICc"/>
    <property type="match status" value="1"/>
</dbReference>
<dbReference type="InterPro" id="IPR027417">
    <property type="entry name" value="P-loop_NTPase"/>
</dbReference>
<evidence type="ECO:0000313" key="7">
    <source>
        <dbReference type="EMBL" id="PIL42180.1"/>
    </source>
</evidence>
<keyword evidence="8" id="KW-1185">Reference proteome</keyword>
<keyword evidence="1" id="KW-0547">Nucleotide-binding</keyword>
<dbReference type="PROSITE" id="PS51192">
    <property type="entry name" value="HELICASE_ATP_BIND_1"/>
    <property type="match status" value="1"/>
</dbReference>
<dbReference type="InterPro" id="IPR001650">
    <property type="entry name" value="Helicase_C-like"/>
</dbReference>
<dbReference type="Gene3D" id="3.40.50.300">
    <property type="entry name" value="P-loop containing nucleotide triphosphate hydrolases"/>
    <property type="match status" value="2"/>
</dbReference>
<feature type="domain" description="Helicase C-terminal" evidence="6">
    <location>
        <begin position="365"/>
        <end position="542"/>
    </location>
</feature>
<gene>
    <name evidence="7" type="ORF">CR105_25590</name>
</gene>
<dbReference type="PANTHER" id="PTHR47961">
    <property type="entry name" value="DNA POLYMERASE THETA, PUTATIVE (AFU_ORTHOLOGUE AFUA_1G05260)-RELATED"/>
    <property type="match status" value="1"/>
</dbReference>
<keyword evidence="2" id="KW-0378">Hydrolase</keyword>
<dbReference type="EMBL" id="PDOC01000033">
    <property type="protein sequence ID" value="PIL42180.1"/>
    <property type="molecule type" value="Genomic_DNA"/>
</dbReference>
<name>A0A2G8T7Z6_9BURK</name>
<dbReference type="OrthoDB" id="9815222at2"/>
<dbReference type="GO" id="GO:0016787">
    <property type="term" value="F:hydrolase activity"/>
    <property type="evidence" value="ECO:0007669"/>
    <property type="project" value="UniProtKB-KW"/>
</dbReference>
<accession>A0A2G8T7Z6</accession>
<dbReference type="Proteomes" id="UP000230390">
    <property type="component" value="Unassembled WGS sequence"/>
</dbReference>
<evidence type="ECO:0000256" key="1">
    <source>
        <dbReference type="ARBA" id="ARBA00022741"/>
    </source>
</evidence>
<feature type="domain" description="Helicase ATP-binding" evidence="5">
    <location>
        <begin position="141"/>
        <end position="269"/>
    </location>
</feature>
<evidence type="ECO:0000313" key="8">
    <source>
        <dbReference type="Proteomes" id="UP000230390"/>
    </source>
</evidence>
<dbReference type="RefSeq" id="WP_099793546.1">
    <property type="nucleotide sequence ID" value="NZ_JBHLYV010000004.1"/>
</dbReference>
<dbReference type="InterPro" id="IPR014001">
    <property type="entry name" value="Helicase_ATP-bd"/>
</dbReference>
<comment type="caution">
    <text evidence="7">The sequence shown here is derived from an EMBL/GenBank/DDBJ whole genome shotgun (WGS) entry which is preliminary data.</text>
</comment>
<dbReference type="GO" id="GO:0004386">
    <property type="term" value="F:helicase activity"/>
    <property type="evidence" value="ECO:0007669"/>
    <property type="project" value="UniProtKB-KW"/>
</dbReference>
<organism evidence="7 8">
    <name type="scientific">Massilia eurypsychrophila</name>
    <dbReference type="NCBI Taxonomy" id="1485217"/>
    <lineage>
        <taxon>Bacteria</taxon>
        <taxon>Pseudomonadati</taxon>
        <taxon>Pseudomonadota</taxon>
        <taxon>Betaproteobacteria</taxon>
        <taxon>Burkholderiales</taxon>
        <taxon>Oxalobacteraceae</taxon>
        <taxon>Telluria group</taxon>
        <taxon>Massilia</taxon>
    </lineage>
</organism>
<dbReference type="InterPro" id="IPR050474">
    <property type="entry name" value="Hel308_SKI2-like"/>
</dbReference>
<evidence type="ECO:0000259" key="6">
    <source>
        <dbReference type="PROSITE" id="PS51194"/>
    </source>
</evidence>
<dbReference type="Pfam" id="PF00270">
    <property type="entry name" value="DEAD"/>
    <property type="match status" value="1"/>
</dbReference>
<evidence type="ECO:0000256" key="4">
    <source>
        <dbReference type="ARBA" id="ARBA00022840"/>
    </source>
</evidence>
<reference evidence="7 8" key="1">
    <citation type="submission" date="2017-10" db="EMBL/GenBank/DDBJ databases">
        <title>Massilia psychrophilum sp. nov., a novel purple-pigmented bacterium isolated from Tianshan glacier, Xinjiang Municipality, China.</title>
        <authorList>
            <person name="Wang H."/>
        </authorList>
    </citation>
    <scope>NUCLEOTIDE SEQUENCE [LARGE SCALE GENOMIC DNA]</scope>
    <source>
        <strain evidence="7 8">JCM 30074</strain>
    </source>
</reference>
<proteinExistence type="predicted"/>
<evidence type="ECO:0000256" key="3">
    <source>
        <dbReference type="ARBA" id="ARBA00022806"/>
    </source>
</evidence>
<dbReference type="InterPro" id="IPR011545">
    <property type="entry name" value="DEAD/DEAH_box_helicase_dom"/>
</dbReference>
<dbReference type="GO" id="GO:0005524">
    <property type="term" value="F:ATP binding"/>
    <property type="evidence" value="ECO:0007669"/>
    <property type="project" value="UniProtKB-KW"/>
</dbReference>
<dbReference type="GO" id="GO:0003676">
    <property type="term" value="F:nucleic acid binding"/>
    <property type="evidence" value="ECO:0007669"/>
    <property type="project" value="InterPro"/>
</dbReference>
<sequence>MSRFPDGFPTAYKKLVMLSVNASIATDSHLSCSLNSDEVRLLVGVASISSLSDQADMQSLAYEICSRLIECYVDVDDLISSADMILSRVGNFPGRSLLRRRFRQDSEPDIPFSLSLERIARQAENSLENGICLTNFQYRLYHSLSGERALSVSAPTSAGKSYVLNLELIRRLGEASGKCIVYVVPTRALVTEVVGRIRTTVREENMSGIVIRTAPFPVKLSCAVSGVVFVLTQERLLSLLAISKDKTAISLLIVDEAHELKKGNRGILLQNAVDLALKQSPMADVFFASPLIQNPGYLLNLFQREKDGHFFTEEVSPVSQNLLLVAPVSGKPNIVEISSLINGSLIRVGRSTLDFSFRDSVAVQKARFALKVCKPGESVIVFASSAAEAEKTAMCAASYVHDFEAPAELLDFINFIRAEIHEEYPLIMSLTMGVGFHYGNMPSIVRAGVERFFKDGTIRFLASTSTLLQGVNLPAKHIVIHNPHLGPAPMERADFRNLAGRAGRLLNEFHGNVWCIRPMEWEVASFQGAELQEISSAMSNVMQDGGSLIQGVLGNDVLAEDKDLGDAAFSRLFHELRGDGDGEQLVRINYATEANNQILSANIDSLKSLIISLPVSFLDSHRSLRPDMLQRLYEQIAGLEFLDLILLIKPHETGGKQRMSSAVALIYNAFDIQTTEKQQRWICGVAHEWVWGKPIGEMLVKRVDLLRARGVKDSASKIIRDLLKLIETEIRFNLVRYFAAFEDLLRIVLKERGREVDECIVAPYHVYLEFGSSDQISLGLMAVGLSRFTAIRLSTAVFWGDTREPEDLLKKLASIRLATLSLPKVCQAEIRELLGYQ</sequence>
<evidence type="ECO:0000256" key="2">
    <source>
        <dbReference type="ARBA" id="ARBA00022801"/>
    </source>
</evidence>
<dbReference type="PROSITE" id="PS51194">
    <property type="entry name" value="HELICASE_CTER"/>
    <property type="match status" value="1"/>
</dbReference>
<dbReference type="PROSITE" id="PS00690">
    <property type="entry name" value="DEAH_ATP_HELICASE"/>
    <property type="match status" value="1"/>
</dbReference>
<dbReference type="SMART" id="SM00487">
    <property type="entry name" value="DEXDc"/>
    <property type="match status" value="1"/>
</dbReference>
<dbReference type="PANTHER" id="PTHR47961:SF6">
    <property type="entry name" value="DNA-DIRECTED DNA POLYMERASE"/>
    <property type="match status" value="1"/>
</dbReference>
<protein>
    <submittedName>
        <fullName evidence="7">ATP-dependent DNA helicase</fullName>
    </submittedName>
</protein>
<keyword evidence="3 7" id="KW-0347">Helicase</keyword>
<dbReference type="InterPro" id="IPR002464">
    <property type="entry name" value="DNA/RNA_helicase_DEAH_CS"/>
</dbReference>
<evidence type="ECO:0000259" key="5">
    <source>
        <dbReference type="PROSITE" id="PS51192"/>
    </source>
</evidence>
<dbReference type="AlphaFoldDB" id="A0A2G8T7Z6"/>
<dbReference type="SUPFAM" id="SSF52540">
    <property type="entry name" value="P-loop containing nucleoside triphosphate hydrolases"/>
    <property type="match status" value="1"/>
</dbReference>